<reference evidence="2" key="1">
    <citation type="submission" date="2021-02" db="EMBL/GenBank/DDBJ databases">
        <authorList>
            <person name="Dougan E. K."/>
            <person name="Rhodes N."/>
            <person name="Thang M."/>
            <person name="Chan C."/>
        </authorList>
    </citation>
    <scope>NUCLEOTIDE SEQUENCE</scope>
</reference>
<proteinExistence type="predicted"/>
<sequence>MQSQLAQMTQDSLKAKLMGLLEGKPGLASRLLELWDQGMLLQSASSDRLDTIGPTSCNKYKLVDSRILKELLIESCEGAFGENQKEALQRWKSTKSELMEIFAMLTSINGSSALPSRSRTSVLEEMRQKRPEYVTRLDIPQDFSVAEFFRLNPWFKLVENESSGGRSWSVQHISGQSKPLPRELEHMAQSGALELKHTHSFAKAALGAGVGPGGQRDRETERARERVSKPEN</sequence>
<dbReference type="AlphaFoldDB" id="A0A813A759"/>
<feature type="compositionally biased region" description="Basic and acidic residues" evidence="1">
    <location>
        <begin position="215"/>
        <end position="232"/>
    </location>
</feature>
<evidence type="ECO:0000313" key="3">
    <source>
        <dbReference type="Proteomes" id="UP000601435"/>
    </source>
</evidence>
<evidence type="ECO:0000256" key="1">
    <source>
        <dbReference type="SAM" id="MobiDB-lite"/>
    </source>
</evidence>
<feature type="region of interest" description="Disordered" evidence="1">
    <location>
        <begin position="203"/>
        <end position="232"/>
    </location>
</feature>
<gene>
    <name evidence="2" type="ORF">SNEC2469_LOCUS26718</name>
</gene>
<evidence type="ECO:0000313" key="2">
    <source>
        <dbReference type="EMBL" id="CAE7854218.1"/>
    </source>
</evidence>
<dbReference type="EMBL" id="CAJNJA010055007">
    <property type="protein sequence ID" value="CAE7854218.1"/>
    <property type="molecule type" value="Genomic_DNA"/>
</dbReference>
<organism evidence="2 3">
    <name type="scientific">Symbiodinium necroappetens</name>
    <dbReference type="NCBI Taxonomy" id="1628268"/>
    <lineage>
        <taxon>Eukaryota</taxon>
        <taxon>Sar</taxon>
        <taxon>Alveolata</taxon>
        <taxon>Dinophyceae</taxon>
        <taxon>Suessiales</taxon>
        <taxon>Symbiodiniaceae</taxon>
        <taxon>Symbiodinium</taxon>
    </lineage>
</organism>
<dbReference type="Proteomes" id="UP000601435">
    <property type="component" value="Unassembled WGS sequence"/>
</dbReference>
<name>A0A813A759_9DINO</name>
<comment type="caution">
    <text evidence="2">The sequence shown here is derived from an EMBL/GenBank/DDBJ whole genome shotgun (WGS) entry which is preliminary data.</text>
</comment>
<accession>A0A813A759</accession>
<protein>
    <submittedName>
        <fullName evidence="2">Uncharacterized protein</fullName>
    </submittedName>
</protein>
<keyword evidence="3" id="KW-1185">Reference proteome</keyword>
<dbReference type="OrthoDB" id="410134at2759"/>